<proteinExistence type="predicted"/>
<dbReference type="EMBL" id="CP054836">
    <property type="protein sequence ID" value="QKV18042.1"/>
    <property type="molecule type" value="Genomic_DNA"/>
</dbReference>
<name>A0A6N1VFQ2_9HYPH</name>
<dbReference type="AlphaFoldDB" id="A0A6N1VFQ2"/>
<accession>A0A6N1VFQ2</accession>
<gene>
    <name evidence="1" type="ORF">HTY61_05975</name>
</gene>
<dbReference type="PROSITE" id="PS51257">
    <property type="entry name" value="PROKAR_LIPOPROTEIN"/>
    <property type="match status" value="1"/>
</dbReference>
<dbReference type="RefSeq" id="WP_175275938.1">
    <property type="nucleotide sequence ID" value="NZ_CP054836.1"/>
</dbReference>
<protein>
    <recommendedName>
        <fullName evidence="3">Lipoprotein</fullName>
    </recommendedName>
</protein>
<evidence type="ECO:0000313" key="1">
    <source>
        <dbReference type="EMBL" id="QKV18042.1"/>
    </source>
</evidence>
<dbReference type="KEGG" id="orm:HTY61_05975"/>
<keyword evidence="2" id="KW-1185">Reference proteome</keyword>
<organism evidence="1 2">
    <name type="scientific">Oricola thermophila</name>
    <dbReference type="NCBI Taxonomy" id="2742145"/>
    <lineage>
        <taxon>Bacteria</taxon>
        <taxon>Pseudomonadati</taxon>
        <taxon>Pseudomonadota</taxon>
        <taxon>Alphaproteobacteria</taxon>
        <taxon>Hyphomicrobiales</taxon>
        <taxon>Ahrensiaceae</taxon>
        <taxon>Oricola</taxon>
    </lineage>
</organism>
<evidence type="ECO:0008006" key="3">
    <source>
        <dbReference type="Google" id="ProtNLM"/>
    </source>
</evidence>
<dbReference type="Proteomes" id="UP000509367">
    <property type="component" value="Chromosome"/>
</dbReference>
<reference evidence="1 2" key="1">
    <citation type="submission" date="2020-06" db="EMBL/GenBank/DDBJ databases">
        <title>Oricola thermophila sp. nov. isolated from a tidal sediments.</title>
        <authorList>
            <person name="Kwon K.K."/>
            <person name="Yang S.-H."/>
            <person name="Park M.-J."/>
        </authorList>
    </citation>
    <scope>NUCLEOTIDE SEQUENCE [LARGE SCALE GENOMIC DNA]</scope>
    <source>
        <strain evidence="1 2">MEBiC13590</strain>
    </source>
</reference>
<sequence length="137" mass="14758">MKRRVALLPRAATWIIAGTVLSSCATERIGGPLIVEVDATNATTVLANVNENAQRCWFRTGERAFRQFAVIPELDTRIGSPRLLVVERGKSAGLPKLVIEANGNPVRITTYGPLANTAISGRINDDVLAWSAGRDSC</sequence>
<evidence type="ECO:0000313" key="2">
    <source>
        <dbReference type="Proteomes" id="UP000509367"/>
    </source>
</evidence>